<dbReference type="InterPro" id="IPR011867">
    <property type="entry name" value="ModB_ABC"/>
</dbReference>
<dbReference type="PROSITE" id="PS51866">
    <property type="entry name" value="MOP"/>
    <property type="match status" value="1"/>
</dbReference>
<dbReference type="SUPFAM" id="SSF52540">
    <property type="entry name" value="P-loop containing nucleoside triphosphate hydrolases"/>
    <property type="match status" value="1"/>
</dbReference>
<dbReference type="PANTHER" id="PTHR30183">
    <property type="entry name" value="MOLYBDENUM TRANSPORT SYSTEM PERMEASE PROTEIN MODB"/>
    <property type="match status" value="1"/>
</dbReference>
<feature type="transmembrane region" description="Helical" evidence="12">
    <location>
        <begin position="97"/>
        <end position="117"/>
    </location>
</feature>
<evidence type="ECO:0000256" key="5">
    <source>
        <dbReference type="ARBA" id="ARBA00022505"/>
    </source>
</evidence>
<feature type="transmembrane region" description="Helical" evidence="12">
    <location>
        <begin position="52"/>
        <end position="77"/>
    </location>
</feature>
<keyword evidence="3 12" id="KW-0813">Transport</keyword>
<dbReference type="InterPro" id="IPR003593">
    <property type="entry name" value="AAA+_ATPase"/>
</dbReference>
<keyword evidence="18" id="KW-1185">Reference proteome</keyword>
<evidence type="ECO:0000259" key="15">
    <source>
        <dbReference type="PROSITE" id="PS50928"/>
    </source>
</evidence>
<dbReference type="CDD" id="cd06261">
    <property type="entry name" value="TM_PBP2"/>
    <property type="match status" value="1"/>
</dbReference>
<feature type="compositionally biased region" description="Low complexity" evidence="13">
    <location>
        <begin position="301"/>
        <end position="310"/>
    </location>
</feature>
<dbReference type="InterPro" id="IPR027417">
    <property type="entry name" value="P-loop_NTPase"/>
</dbReference>
<dbReference type="InterPro" id="IPR006469">
    <property type="entry name" value="NifC_ABC_porter"/>
</dbReference>
<dbReference type="PROSITE" id="PS50928">
    <property type="entry name" value="ABC_TM1"/>
    <property type="match status" value="1"/>
</dbReference>
<dbReference type="NCBIfam" id="TIGR02141">
    <property type="entry name" value="modB_ABC"/>
    <property type="match status" value="1"/>
</dbReference>
<dbReference type="SMART" id="SM00382">
    <property type="entry name" value="AAA"/>
    <property type="match status" value="1"/>
</dbReference>
<feature type="domain" description="Mop" evidence="16">
    <location>
        <begin position="580"/>
        <end position="646"/>
    </location>
</feature>
<comment type="subcellular location">
    <subcellularLocation>
        <location evidence="1 12">Cell membrane</location>
        <topology evidence="1 12">Multi-pass membrane protein</topology>
    </subcellularLocation>
</comment>
<evidence type="ECO:0000256" key="13">
    <source>
        <dbReference type="SAM" id="MobiDB-lite"/>
    </source>
</evidence>
<keyword evidence="4" id="KW-1003">Cell membrane</keyword>
<feature type="region of interest" description="Disordered" evidence="13">
    <location>
        <begin position="272"/>
        <end position="311"/>
    </location>
</feature>
<dbReference type="NCBIfam" id="TIGR01581">
    <property type="entry name" value="Mo_ABC_porter"/>
    <property type="match status" value="1"/>
</dbReference>
<dbReference type="InterPro" id="IPR004606">
    <property type="entry name" value="Mop_domain"/>
</dbReference>
<evidence type="ECO:0000313" key="17">
    <source>
        <dbReference type="EMBL" id="MDP9806251.1"/>
    </source>
</evidence>
<evidence type="ECO:0000259" key="16">
    <source>
        <dbReference type="PROSITE" id="PS51866"/>
    </source>
</evidence>
<dbReference type="PROSITE" id="PS50893">
    <property type="entry name" value="ABC_TRANSPORTER_2"/>
    <property type="match status" value="1"/>
</dbReference>
<dbReference type="InterPro" id="IPR035906">
    <property type="entry name" value="MetI-like_sf"/>
</dbReference>
<dbReference type="Proteomes" id="UP001243212">
    <property type="component" value="Unassembled WGS sequence"/>
</dbReference>
<dbReference type="PANTHER" id="PTHR30183:SF3">
    <property type="entry name" value="MOLYBDENUM TRANSPORT SYSTEM PERMEASE PROTEIN MODB"/>
    <property type="match status" value="1"/>
</dbReference>
<dbReference type="InterPro" id="IPR003439">
    <property type="entry name" value="ABC_transporter-like_ATP-bd"/>
</dbReference>
<feature type="transmembrane region" description="Helical" evidence="12">
    <location>
        <begin position="241"/>
        <end position="262"/>
    </location>
</feature>
<evidence type="ECO:0000256" key="11">
    <source>
        <dbReference type="PROSITE-ProRule" id="PRU01213"/>
    </source>
</evidence>
<dbReference type="SUPFAM" id="SSF161098">
    <property type="entry name" value="MetI-like"/>
    <property type="match status" value="1"/>
</dbReference>
<evidence type="ECO:0000256" key="8">
    <source>
        <dbReference type="ARBA" id="ARBA00022840"/>
    </source>
</evidence>
<keyword evidence="6 12" id="KW-0812">Transmembrane</keyword>
<comment type="caution">
    <text evidence="17">The sequence shown here is derived from an EMBL/GenBank/DDBJ whole genome shotgun (WGS) entry which is preliminary data.</text>
</comment>
<feature type="transmembrane region" description="Helical" evidence="12">
    <location>
        <begin position="12"/>
        <end position="32"/>
    </location>
</feature>
<keyword evidence="8" id="KW-0067">ATP-binding</keyword>
<feature type="compositionally biased region" description="Basic and acidic residues" evidence="13">
    <location>
        <begin position="286"/>
        <end position="299"/>
    </location>
</feature>
<accession>A0ABT9NFU2</accession>
<keyword evidence="5 11" id="KW-0500">Molybdenum</keyword>
<feature type="domain" description="ABC transmembrane type-1" evidence="15">
    <location>
        <begin position="52"/>
        <end position="259"/>
    </location>
</feature>
<dbReference type="Gene3D" id="2.40.50.100">
    <property type="match status" value="1"/>
</dbReference>
<evidence type="ECO:0000313" key="18">
    <source>
        <dbReference type="Proteomes" id="UP001243212"/>
    </source>
</evidence>
<evidence type="ECO:0000256" key="7">
    <source>
        <dbReference type="ARBA" id="ARBA00022741"/>
    </source>
</evidence>
<evidence type="ECO:0000259" key="14">
    <source>
        <dbReference type="PROSITE" id="PS50893"/>
    </source>
</evidence>
<dbReference type="InterPro" id="IPR000515">
    <property type="entry name" value="MetI-like"/>
</dbReference>
<dbReference type="InterPro" id="IPR008995">
    <property type="entry name" value="Mo/tungstate-bd_C_term_dom"/>
</dbReference>
<dbReference type="PROSITE" id="PS00211">
    <property type="entry name" value="ABC_TRANSPORTER_1"/>
    <property type="match status" value="1"/>
</dbReference>
<gene>
    <name evidence="17" type="ORF">J2S70_000833</name>
</gene>
<dbReference type="Pfam" id="PF00528">
    <property type="entry name" value="BPD_transp_1"/>
    <property type="match status" value="1"/>
</dbReference>
<organism evidence="17 18">
    <name type="scientific">Trueperella bonasi</name>
    <dbReference type="NCBI Taxonomy" id="312286"/>
    <lineage>
        <taxon>Bacteria</taxon>
        <taxon>Bacillati</taxon>
        <taxon>Actinomycetota</taxon>
        <taxon>Actinomycetes</taxon>
        <taxon>Actinomycetales</taxon>
        <taxon>Actinomycetaceae</taxon>
        <taxon>Trueperella</taxon>
    </lineage>
</organism>
<evidence type="ECO:0000256" key="6">
    <source>
        <dbReference type="ARBA" id="ARBA00022692"/>
    </source>
</evidence>
<comment type="similarity">
    <text evidence="2">Belongs to the binding-protein-dependent transport system permease family. CysTW subfamily.</text>
</comment>
<evidence type="ECO:0000256" key="9">
    <source>
        <dbReference type="ARBA" id="ARBA00022989"/>
    </source>
</evidence>
<dbReference type="Gene3D" id="1.10.3720.10">
    <property type="entry name" value="MetI-like"/>
    <property type="match status" value="1"/>
</dbReference>
<dbReference type="RefSeq" id="WP_307682483.1">
    <property type="nucleotide sequence ID" value="NZ_JAUSQX010000001.1"/>
</dbReference>
<feature type="transmembrane region" description="Helical" evidence="12">
    <location>
        <begin position="129"/>
        <end position="154"/>
    </location>
</feature>
<reference evidence="17 18" key="1">
    <citation type="submission" date="2023-07" db="EMBL/GenBank/DDBJ databases">
        <title>Sequencing the genomes of 1000 actinobacteria strains.</title>
        <authorList>
            <person name="Klenk H.-P."/>
        </authorList>
    </citation>
    <scope>NUCLEOTIDE SEQUENCE [LARGE SCALE GENOMIC DNA]</scope>
    <source>
        <strain evidence="17 18">DSM 17163</strain>
    </source>
</reference>
<protein>
    <submittedName>
        <fullName evidence="17">Molybdate transport system permease protein</fullName>
    </submittedName>
</protein>
<dbReference type="Pfam" id="PF03459">
    <property type="entry name" value="TOBE"/>
    <property type="match status" value="1"/>
</dbReference>
<keyword evidence="10 12" id="KW-0472">Membrane</keyword>
<evidence type="ECO:0000256" key="10">
    <source>
        <dbReference type="ARBA" id="ARBA00023136"/>
    </source>
</evidence>
<proteinExistence type="inferred from homology"/>
<evidence type="ECO:0000256" key="4">
    <source>
        <dbReference type="ARBA" id="ARBA00022475"/>
    </source>
</evidence>
<keyword evidence="7" id="KW-0547">Nucleotide-binding</keyword>
<evidence type="ECO:0000256" key="2">
    <source>
        <dbReference type="ARBA" id="ARBA00007069"/>
    </source>
</evidence>
<dbReference type="Pfam" id="PF00005">
    <property type="entry name" value="ABC_tran"/>
    <property type="match status" value="1"/>
</dbReference>
<sequence length="651" mass="68444">MVKTLRGIPTWFVLPALLALLALVLPLLGMTARVPWSDLGTILTSESSLDALWLSLKTCLVSTVICLALGTPLALVFARASELPRRPRWLTPARTAVLVPLVMPPVVSGLALLTTFGRRGTLGPALEAFGIQIPFTTLAVVLAQIFVSLPYLVITVETAAKAAGSDLEHAARGLGASRWIQFSRITLPVLGPSIASGGALAFARSLGEFGATITFAGSMQGTTRTLPLEVYLQREQDTDTAIALSLVLIAIAIVLTGATAILEARNMRRFDSNPGAEYDAAPAGTEEDRPENGRAEHDVNAGSPASGPSSTAMPFALTANVPARDVSYELDGRPGETLAIIGPNGSGKSTGIRLLAGDITDPKSSVTVPDTVGFLDQSPALFPHMSVLDNVAFGPRCHGVPKVQARERARAELRGVGLEAHEHKAPWQLSGGQAQRVALARVLAVDPQLLLLDEPFAALDTASSAALRSVISGRIRGLTAVLVTHDLIDVLTLADRVAVLDNGCLVGVDSMEKVLSEPPTEFVANFAGLNMQFGQVRDGGLELEGTELRLQGEIGDLNEGDRAAAIFDPRAVSLRTAPSNSSIRNVIPGTVVAIEASRSGVETRIDIGSTSPIRATITSAASAELEIRVGSPIFAEVKAMQVRMMPVAPRT</sequence>
<dbReference type="EMBL" id="JAUSQX010000001">
    <property type="protein sequence ID" value="MDP9806251.1"/>
    <property type="molecule type" value="Genomic_DNA"/>
</dbReference>
<dbReference type="SUPFAM" id="SSF50331">
    <property type="entry name" value="MOP-like"/>
    <property type="match status" value="1"/>
</dbReference>
<dbReference type="InterPro" id="IPR017871">
    <property type="entry name" value="ABC_transporter-like_CS"/>
</dbReference>
<evidence type="ECO:0000256" key="3">
    <source>
        <dbReference type="ARBA" id="ARBA00022448"/>
    </source>
</evidence>
<dbReference type="Gene3D" id="3.40.50.300">
    <property type="entry name" value="P-loop containing nucleotide triphosphate hydrolases"/>
    <property type="match status" value="1"/>
</dbReference>
<evidence type="ECO:0000256" key="12">
    <source>
        <dbReference type="RuleBase" id="RU363032"/>
    </source>
</evidence>
<evidence type="ECO:0000256" key="1">
    <source>
        <dbReference type="ARBA" id="ARBA00004651"/>
    </source>
</evidence>
<dbReference type="InterPro" id="IPR005116">
    <property type="entry name" value="Transp-assoc_OB_typ1"/>
</dbReference>
<feature type="domain" description="ABC transporter" evidence="14">
    <location>
        <begin position="308"/>
        <end position="527"/>
    </location>
</feature>
<keyword evidence="9 12" id="KW-1133">Transmembrane helix</keyword>
<name>A0ABT9NFU2_9ACTO</name>